<dbReference type="InterPro" id="IPR036396">
    <property type="entry name" value="Cyt_P450_sf"/>
</dbReference>
<accession>D8QSD0</accession>
<dbReference type="PANTHER" id="PTHR24299">
    <property type="entry name" value="CYTOCHROME P450 FAMILY 1"/>
    <property type="match status" value="1"/>
</dbReference>
<dbReference type="InterPro" id="IPR001128">
    <property type="entry name" value="Cyt_P450"/>
</dbReference>
<dbReference type="KEGG" id="smo:SELMODRAFT_403735"/>
<evidence type="ECO:0000256" key="1">
    <source>
        <dbReference type="SAM" id="Phobius"/>
    </source>
</evidence>
<name>D8QSD0_SELML</name>
<keyword evidence="1" id="KW-1133">Transmembrane helix</keyword>
<dbReference type="EMBL" id="GL377566">
    <property type="protein sequence ID" value="EFJ36922.1"/>
    <property type="molecule type" value="Genomic_DNA"/>
</dbReference>
<sequence length="183" mass="20842">MDLGAALLVFGISCIALLLLIRRIRSPKRRLPPGPFSFPVFGALFSLEEPLHHHFAKISKKYGPIVYLKIGMVVVVNDNEMAAEVLKAHDLEFPNRPDDEFFRIVSHDWNNLIMAPIGDKWKAMRRICSTQPFNNTMLKASAGFRELEMKHTVRSLFQQSGTAINLQEVFTSGDWKWWISSGT</sequence>
<gene>
    <name evidence="2" type="ORF">SELMODRAFT_403735</name>
</gene>
<dbReference type="GO" id="GO:0016705">
    <property type="term" value="F:oxidoreductase activity, acting on paired donors, with incorporation or reduction of molecular oxygen"/>
    <property type="evidence" value="ECO:0007669"/>
    <property type="project" value="InterPro"/>
</dbReference>
<dbReference type="HOGENOM" id="CLU_001570_26_9_1"/>
<dbReference type="GO" id="GO:0020037">
    <property type="term" value="F:heme binding"/>
    <property type="evidence" value="ECO:0007669"/>
    <property type="project" value="InterPro"/>
</dbReference>
<dbReference type="Pfam" id="PF00067">
    <property type="entry name" value="p450"/>
    <property type="match status" value="1"/>
</dbReference>
<dbReference type="SUPFAM" id="SSF48264">
    <property type="entry name" value="Cytochrome P450"/>
    <property type="match status" value="1"/>
</dbReference>
<evidence type="ECO:0000313" key="2">
    <source>
        <dbReference type="EMBL" id="EFJ36922.1"/>
    </source>
</evidence>
<dbReference type="PANTHER" id="PTHR24299:SF21">
    <property type="entry name" value="OS09G0441600 PROTEIN"/>
    <property type="match status" value="1"/>
</dbReference>
<reference evidence="2 3" key="1">
    <citation type="journal article" date="2011" name="Science">
        <title>The Selaginella genome identifies genetic changes associated with the evolution of vascular plants.</title>
        <authorList>
            <person name="Banks J.A."/>
            <person name="Nishiyama T."/>
            <person name="Hasebe M."/>
            <person name="Bowman J.L."/>
            <person name="Gribskov M."/>
            <person name="dePamphilis C."/>
            <person name="Albert V.A."/>
            <person name="Aono N."/>
            <person name="Aoyama T."/>
            <person name="Ambrose B.A."/>
            <person name="Ashton N.W."/>
            <person name="Axtell M.J."/>
            <person name="Barker E."/>
            <person name="Barker M.S."/>
            <person name="Bennetzen J.L."/>
            <person name="Bonawitz N.D."/>
            <person name="Chapple C."/>
            <person name="Cheng C."/>
            <person name="Correa L.G."/>
            <person name="Dacre M."/>
            <person name="DeBarry J."/>
            <person name="Dreyer I."/>
            <person name="Elias M."/>
            <person name="Engstrom E.M."/>
            <person name="Estelle M."/>
            <person name="Feng L."/>
            <person name="Finet C."/>
            <person name="Floyd S.K."/>
            <person name="Frommer W.B."/>
            <person name="Fujita T."/>
            <person name="Gramzow L."/>
            <person name="Gutensohn M."/>
            <person name="Harholt J."/>
            <person name="Hattori M."/>
            <person name="Heyl A."/>
            <person name="Hirai T."/>
            <person name="Hiwatashi Y."/>
            <person name="Ishikawa M."/>
            <person name="Iwata M."/>
            <person name="Karol K.G."/>
            <person name="Koehler B."/>
            <person name="Kolukisaoglu U."/>
            <person name="Kubo M."/>
            <person name="Kurata T."/>
            <person name="Lalonde S."/>
            <person name="Li K."/>
            <person name="Li Y."/>
            <person name="Litt A."/>
            <person name="Lyons E."/>
            <person name="Manning G."/>
            <person name="Maruyama T."/>
            <person name="Michael T.P."/>
            <person name="Mikami K."/>
            <person name="Miyazaki S."/>
            <person name="Morinaga S."/>
            <person name="Murata T."/>
            <person name="Mueller-Roeber B."/>
            <person name="Nelson D.R."/>
            <person name="Obara M."/>
            <person name="Oguri Y."/>
            <person name="Olmstead R.G."/>
            <person name="Onodera N."/>
            <person name="Petersen B.L."/>
            <person name="Pils B."/>
            <person name="Prigge M."/>
            <person name="Rensing S.A."/>
            <person name="Riano-Pachon D.M."/>
            <person name="Roberts A.W."/>
            <person name="Sato Y."/>
            <person name="Scheller H.V."/>
            <person name="Schulz B."/>
            <person name="Schulz C."/>
            <person name="Shakirov E.V."/>
            <person name="Shibagaki N."/>
            <person name="Shinohara N."/>
            <person name="Shippen D.E."/>
            <person name="Soerensen I."/>
            <person name="Sotooka R."/>
            <person name="Sugimoto N."/>
            <person name="Sugita M."/>
            <person name="Sumikawa N."/>
            <person name="Tanurdzic M."/>
            <person name="Theissen G."/>
            <person name="Ulvskov P."/>
            <person name="Wakazuki S."/>
            <person name="Weng J.K."/>
            <person name="Willats W.W."/>
            <person name="Wipf D."/>
            <person name="Wolf P.G."/>
            <person name="Yang L."/>
            <person name="Zimmer A.D."/>
            <person name="Zhu Q."/>
            <person name="Mitros T."/>
            <person name="Hellsten U."/>
            <person name="Loque D."/>
            <person name="Otillar R."/>
            <person name="Salamov A."/>
            <person name="Schmutz J."/>
            <person name="Shapiro H."/>
            <person name="Lindquist E."/>
            <person name="Lucas S."/>
            <person name="Rokhsar D."/>
            <person name="Grigoriev I.V."/>
        </authorList>
    </citation>
    <scope>NUCLEOTIDE SEQUENCE [LARGE SCALE GENOMIC DNA]</scope>
</reference>
<dbReference type="AlphaFoldDB" id="D8QSD0"/>
<dbReference type="Proteomes" id="UP000001514">
    <property type="component" value="Unassembled WGS sequence"/>
</dbReference>
<protein>
    <recommendedName>
        <fullName evidence="4">Cytochrome P450-dependent monooxygenase</fullName>
    </recommendedName>
</protein>
<evidence type="ECO:0008006" key="4">
    <source>
        <dbReference type="Google" id="ProtNLM"/>
    </source>
</evidence>
<dbReference type="Gramene" id="EFJ36922">
    <property type="protein sequence ID" value="EFJ36922"/>
    <property type="gene ID" value="SELMODRAFT_403735"/>
</dbReference>
<evidence type="ECO:0000313" key="3">
    <source>
        <dbReference type="Proteomes" id="UP000001514"/>
    </source>
</evidence>
<keyword evidence="3" id="KW-1185">Reference proteome</keyword>
<keyword evidence="1" id="KW-0812">Transmembrane</keyword>
<dbReference type="GO" id="GO:0004497">
    <property type="term" value="F:monooxygenase activity"/>
    <property type="evidence" value="ECO:0007669"/>
    <property type="project" value="InterPro"/>
</dbReference>
<dbReference type="OMA" id="ICWIRRR"/>
<organism evidence="3">
    <name type="scientific">Selaginella moellendorffii</name>
    <name type="common">Spikemoss</name>
    <dbReference type="NCBI Taxonomy" id="88036"/>
    <lineage>
        <taxon>Eukaryota</taxon>
        <taxon>Viridiplantae</taxon>
        <taxon>Streptophyta</taxon>
        <taxon>Embryophyta</taxon>
        <taxon>Tracheophyta</taxon>
        <taxon>Lycopodiopsida</taxon>
        <taxon>Selaginellales</taxon>
        <taxon>Selaginellaceae</taxon>
        <taxon>Selaginella</taxon>
    </lineage>
</organism>
<dbReference type="Gene3D" id="1.10.630.10">
    <property type="entry name" value="Cytochrome P450"/>
    <property type="match status" value="1"/>
</dbReference>
<dbReference type="InParanoid" id="D8QSD0"/>
<keyword evidence="1" id="KW-0472">Membrane</keyword>
<dbReference type="GO" id="GO:0005506">
    <property type="term" value="F:iron ion binding"/>
    <property type="evidence" value="ECO:0007669"/>
    <property type="project" value="InterPro"/>
</dbReference>
<feature type="transmembrane region" description="Helical" evidence="1">
    <location>
        <begin position="6"/>
        <end position="21"/>
    </location>
</feature>
<dbReference type="eggNOG" id="KOG0156">
    <property type="taxonomic scope" value="Eukaryota"/>
</dbReference>
<proteinExistence type="predicted"/>